<gene>
    <name evidence="2" type="ORF">NDU88_000099</name>
</gene>
<feature type="region of interest" description="Disordered" evidence="1">
    <location>
        <begin position="51"/>
        <end position="106"/>
    </location>
</feature>
<dbReference type="AlphaFoldDB" id="A0AAV7S6L5"/>
<dbReference type="Proteomes" id="UP001066276">
    <property type="component" value="Chromosome 4_2"/>
</dbReference>
<keyword evidence="3" id="KW-1185">Reference proteome</keyword>
<name>A0AAV7S6L5_PLEWA</name>
<evidence type="ECO:0000256" key="1">
    <source>
        <dbReference type="SAM" id="MobiDB-lite"/>
    </source>
</evidence>
<reference evidence="2" key="1">
    <citation type="journal article" date="2022" name="bioRxiv">
        <title>Sequencing and chromosome-scale assembly of the giantPleurodeles waltlgenome.</title>
        <authorList>
            <person name="Brown T."/>
            <person name="Elewa A."/>
            <person name="Iarovenko S."/>
            <person name="Subramanian E."/>
            <person name="Araus A.J."/>
            <person name="Petzold A."/>
            <person name="Susuki M."/>
            <person name="Suzuki K.-i.T."/>
            <person name="Hayashi T."/>
            <person name="Toyoda A."/>
            <person name="Oliveira C."/>
            <person name="Osipova E."/>
            <person name="Leigh N.D."/>
            <person name="Simon A."/>
            <person name="Yun M.H."/>
        </authorList>
    </citation>
    <scope>NUCLEOTIDE SEQUENCE</scope>
    <source>
        <strain evidence="2">20211129_DDA</strain>
        <tissue evidence="2">Liver</tissue>
    </source>
</reference>
<evidence type="ECO:0000313" key="2">
    <source>
        <dbReference type="EMBL" id="KAJ1159592.1"/>
    </source>
</evidence>
<feature type="compositionally biased region" description="Basic and acidic residues" evidence="1">
    <location>
        <begin position="55"/>
        <end position="76"/>
    </location>
</feature>
<accession>A0AAV7S6L5</accession>
<comment type="caution">
    <text evidence="2">The sequence shown here is derived from an EMBL/GenBank/DDBJ whole genome shotgun (WGS) entry which is preliminary data.</text>
</comment>
<evidence type="ECO:0000313" key="3">
    <source>
        <dbReference type="Proteomes" id="UP001066276"/>
    </source>
</evidence>
<proteinExistence type="predicted"/>
<organism evidence="2 3">
    <name type="scientific">Pleurodeles waltl</name>
    <name type="common">Iberian ribbed newt</name>
    <dbReference type="NCBI Taxonomy" id="8319"/>
    <lineage>
        <taxon>Eukaryota</taxon>
        <taxon>Metazoa</taxon>
        <taxon>Chordata</taxon>
        <taxon>Craniata</taxon>
        <taxon>Vertebrata</taxon>
        <taxon>Euteleostomi</taxon>
        <taxon>Amphibia</taxon>
        <taxon>Batrachia</taxon>
        <taxon>Caudata</taxon>
        <taxon>Salamandroidea</taxon>
        <taxon>Salamandridae</taxon>
        <taxon>Pleurodelinae</taxon>
        <taxon>Pleurodeles</taxon>
    </lineage>
</organism>
<dbReference type="EMBL" id="JANPWB010000008">
    <property type="protein sequence ID" value="KAJ1159592.1"/>
    <property type="molecule type" value="Genomic_DNA"/>
</dbReference>
<sequence>MAVAPDPSECSGLLSHLPLEALTSCAQNSNRCDRTLHGHDNGAAVAAVTKWPGGTKEHPAEQSGRLKEPRPGDAVEHLVCTDPTNRKVTGSVDGPGGSDRPAQWTS</sequence>
<protein>
    <submittedName>
        <fullName evidence="2">Uncharacterized protein</fullName>
    </submittedName>
</protein>